<dbReference type="EMBL" id="RRYP01007479">
    <property type="protein sequence ID" value="TNV80468.1"/>
    <property type="molecule type" value="Genomic_DNA"/>
</dbReference>
<dbReference type="PANTHER" id="PTHR40254:SF1">
    <property type="entry name" value="BLR0577 PROTEIN"/>
    <property type="match status" value="1"/>
</dbReference>
<dbReference type="Proteomes" id="UP000785679">
    <property type="component" value="Unassembled WGS sequence"/>
</dbReference>
<evidence type="ECO:0000256" key="1">
    <source>
        <dbReference type="SAM" id="Phobius"/>
    </source>
</evidence>
<feature type="transmembrane region" description="Helical" evidence="1">
    <location>
        <begin position="12"/>
        <end position="31"/>
    </location>
</feature>
<dbReference type="InterPro" id="IPR038732">
    <property type="entry name" value="HpyO/CreE_NAD-binding"/>
</dbReference>
<name>A0A8J8NS23_HALGN</name>
<keyword evidence="4" id="KW-1185">Reference proteome</keyword>
<dbReference type="PANTHER" id="PTHR40254">
    <property type="entry name" value="BLR0577 PROTEIN"/>
    <property type="match status" value="1"/>
</dbReference>
<keyword evidence="1" id="KW-0472">Membrane</keyword>
<keyword evidence="1" id="KW-0812">Transmembrane</keyword>
<keyword evidence="1" id="KW-1133">Transmembrane helix</keyword>
<evidence type="ECO:0000313" key="4">
    <source>
        <dbReference type="Proteomes" id="UP000785679"/>
    </source>
</evidence>
<evidence type="ECO:0000313" key="3">
    <source>
        <dbReference type="EMBL" id="TNV80468.1"/>
    </source>
</evidence>
<organism evidence="3 4">
    <name type="scientific">Halteria grandinella</name>
    <dbReference type="NCBI Taxonomy" id="5974"/>
    <lineage>
        <taxon>Eukaryota</taxon>
        <taxon>Sar</taxon>
        <taxon>Alveolata</taxon>
        <taxon>Ciliophora</taxon>
        <taxon>Intramacronucleata</taxon>
        <taxon>Spirotrichea</taxon>
        <taxon>Stichotrichia</taxon>
        <taxon>Sporadotrichida</taxon>
        <taxon>Halteriidae</taxon>
        <taxon>Halteria</taxon>
    </lineage>
</organism>
<comment type="caution">
    <text evidence="3">The sequence shown here is derived from an EMBL/GenBank/DDBJ whole genome shotgun (WGS) entry which is preliminary data.</text>
</comment>
<dbReference type="OrthoDB" id="10268103at2759"/>
<sequence length="556" mass="62556">MESRTDQPVKEVVYSIIGGGASSVCTLVSLVDAFKENPLAFKDKKINVLIFEKTSHKIGTGLPYQQDQASSNLMNDSANYISVKGYADPLHFMNWVKENVQKWGPQFPDIAKIVQSEQINPSGFFLPRCIVGQYVEDMYERTMKDVANIKNISVQIVRKEVKTITNVNPKESKVVTVDGSEYISDFIQFATGNQPNILYENLNGTPRYIPYHYLHEDKLTQILKTNTKKDLKILIIGTRLAGIDAAVLVQDQLSKNGNAPSYHVTITSRDGVLPMVRAPPLPGQIATLKYLNKEYINQIIAKNGDSFPLQEFRTLLEDQLTDVFKIKTTIEDLLASSKEGKQIEALKKELEMMSSGDAPWFMLRSGLLETLDNIWMKVKPQEKVQFLMMYLTPLLRIINAFPLTNVKTLIEMDSNQRLAVKGGLLKIDYSQSSNTYIAYFKASTSNTSGHTQEFDMVINACGVAHDVKSISTFYKDLSEKDLVNFTPFGSLDIDPTCFRMRSKVTDRIYAVGPPIFGGRLVVNIFIGIGTQTQLIVRDIMAKLQEEQSKTKELPKL</sequence>
<dbReference type="Pfam" id="PF13454">
    <property type="entry name" value="NAD_binding_9"/>
    <property type="match status" value="1"/>
</dbReference>
<dbReference type="Gene3D" id="3.50.50.60">
    <property type="entry name" value="FAD/NAD(P)-binding domain"/>
    <property type="match status" value="1"/>
</dbReference>
<dbReference type="SUPFAM" id="SSF51905">
    <property type="entry name" value="FAD/NAD(P)-binding domain"/>
    <property type="match status" value="1"/>
</dbReference>
<accession>A0A8J8NS23</accession>
<dbReference type="AlphaFoldDB" id="A0A8J8NS23"/>
<evidence type="ECO:0000259" key="2">
    <source>
        <dbReference type="Pfam" id="PF13454"/>
    </source>
</evidence>
<proteinExistence type="predicted"/>
<dbReference type="InterPro" id="IPR036188">
    <property type="entry name" value="FAD/NAD-bd_sf"/>
</dbReference>
<gene>
    <name evidence="3" type="ORF">FGO68_gene6937</name>
</gene>
<feature type="domain" description="FAD-dependent urate hydroxylase HpyO/Asp monooxygenase CreE-like FAD/NAD(P)-binding" evidence="2">
    <location>
        <begin position="16"/>
        <end position="194"/>
    </location>
</feature>
<dbReference type="InterPro" id="IPR052189">
    <property type="entry name" value="L-asp_N-monooxygenase_NS-form"/>
</dbReference>
<reference evidence="3" key="1">
    <citation type="submission" date="2019-06" db="EMBL/GenBank/DDBJ databases">
        <authorList>
            <person name="Zheng W."/>
        </authorList>
    </citation>
    <scope>NUCLEOTIDE SEQUENCE</scope>
    <source>
        <strain evidence="3">QDHG01</strain>
    </source>
</reference>
<protein>
    <recommendedName>
        <fullName evidence="2">FAD-dependent urate hydroxylase HpyO/Asp monooxygenase CreE-like FAD/NAD(P)-binding domain-containing protein</fullName>
    </recommendedName>
</protein>